<proteinExistence type="predicted"/>
<dbReference type="PANTHER" id="PTHR46060:SF1">
    <property type="entry name" value="MARINER MOS1 TRANSPOSASE-LIKE PROTEIN"/>
    <property type="match status" value="1"/>
</dbReference>
<dbReference type="EMBL" id="JAACXV010014071">
    <property type="protein sequence ID" value="KAF7270681.1"/>
    <property type="molecule type" value="Genomic_DNA"/>
</dbReference>
<sequence>MDKKEFRVLTKYCFLKGKTTVEAKLILMPSFRILPQKTQPSRIDTLKVSTQRVHHIIHENLGMRKICAKWGRRVLTFDQKQRRLVYSEQCLKMIKRNKPEFLRGYATMVETWLYHFTPKSNRQSSKWNAYDEAAPKCGKIQQSAGKFMASIFWDANRIIFIGYLEKGINTNSDYYIALLDHLKNEIAEK</sequence>
<reference evidence="1" key="1">
    <citation type="submission" date="2020-08" db="EMBL/GenBank/DDBJ databases">
        <title>Genome sequencing and assembly of the red palm weevil Rhynchophorus ferrugineus.</title>
        <authorList>
            <person name="Dias G.B."/>
            <person name="Bergman C.M."/>
            <person name="Manee M."/>
        </authorList>
    </citation>
    <scope>NUCLEOTIDE SEQUENCE</scope>
    <source>
        <strain evidence="1">AA-2017</strain>
        <tissue evidence="1">Whole larva</tissue>
    </source>
</reference>
<dbReference type="Proteomes" id="UP000625711">
    <property type="component" value="Unassembled WGS sequence"/>
</dbReference>
<protein>
    <recommendedName>
        <fullName evidence="3">Transposase</fullName>
    </recommendedName>
</protein>
<dbReference type="PANTHER" id="PTHR46060">
    <property type="entry name" value="MARINER MOS1 TRANSPOSASE-LIKE PROTEIN"/>
    <property type="match status" value="1"/>
</dbReference>
<evidence type="ECO:0000313" key="2">
    <source>
        <dbReference type="Proteomes" id="UP000625711"/>
    </source>
</evidence>
<keyword evidence="2" id="KW-1185">Reference proteome</keyword>
<comment type="caution">
    <text evidence="1">The sequence shown here is derived from an EMBL/GenBank/DDBJ whole genome shotgun (WGS) entry which is preliminary data.</text>
</comment>
<name>A0A834I1V0_RHYFE</name>
<evidence type="ECO:0008006" key="3">
    <source>
        <dbReference type="Google" id="ProtNLM"/>
    </source>
</evidence>
<dbReference type="InterPro" id="IPR036397">
    <property type="entry name" value="RNaseH_sf"/>
</dbReference>
<dbReference type="InterPro" id="IPR052709">
    <property type="entry name" value="Transposase-MT_Hybrid"/>
</dbReference>
<dbReference type="InterPro" id="IPR001888">
    <property type="entry name" value="Transposase_1"/>
</dbReference>
<dbReference type="GO" id="GO:0003676">
    <property type="term" value="F:nucleic acid binding"/>
    <property type="evidence" value="ECO:0007669"/>
    <property type="project" value="InterPro"/>
</dbReference>
<accession>A0A834I1V0</accession>
<dbReference type="Gene3D" id="3.30.420.10">
    <property type="entry name" value="Ribonuclease H-like superfamily/Ribonuclease H"/>
    <property type="match status" value="1"/>
</dbReference>
<evidence type="ECO:0000313" key="1">
    <source>
        <dbReference type="EMBL" id="KAF7270681.1"/>
    </source>
</evidence>
<dbReference type="OrthoDB" id="6760456at2759"/>
<dbReference type="AlphaFoldDB" id="A0A834I1V0"/>
<gene>
    <name evidence="1" type="ORF">GWI33_016369</name>
</gene>
<organism evidence="1 2">
    <name type="scientific">Rhynchophorus ferrugineus</name>
    <name type="common">Red palm weevil</name>
    <name type="synonym">Curculio ferrugineus</name>
    <dbReference type="NCBI Taxonomy" id="354439"/>
    <lineage>
        <taxon>Eukaryota</taxon>
        <taxon>Metazoa</taxon>
        <taxon>Ecdysozoa</taxon>
        <taxon>Arthropoda</taxon>
        <taxon>Hexapoda</taxon>
        <taxon>Insecta</taxon>
        <taxon>Pterygota</taxon>
        <taxon>Neoptera</taxon>
        <taxon>Endopterygota</taxon>
        <taxon>Coleoptera</taxon>
        <taxon>Polyphaga</taxon>
        <taxon>Cucujiformia</taxon>
        <taxon>Curculionidae</taxon>
        <taxon>Dryophthorinae</taxon>
        <taxon>Rhynchophorus</taxon>
    </lineage>
</organism>
<dbReference type="Pfam" id="PF01359">
    <property type="entry name" value="Transposase_1"/>
    <property type="match status" value="1"/>
</dbReference>